<accession>A0A2A6BQL7</accession>
<name>A0A2A6BQL7_PRIPA</name>
<proteinExistence type="predicted"/>
<sequence>MNSLLFSLLSISVASAGVIDPFKLVKVPTCTEEMSIGPCSDRDNSCKLSGYMCDTTTSLCCPMVDYKNEANIAGPALKGTDCEALYTPVNIIGSDSSPECVSLESLPAEMLCPEDRKTDTPAYCSPTSDTCAAGTTCFPVAGVCCKNVAPVVSGTMEDEADKTPSINHAIDKISNSRIVVCDESIAVGECTWDNHCEERGYMCDSENNLCCPVVDYINHPEAIKGPALNGKCEPYTVYVKIPGGEVGGECVSVQAIPGICPFTIGDVNQPVQNCDDNFNCNIGFTCFDAAQICCPQDFVPVYDD</sequence>
<keyword evidence="2" id="KW-1185">Reference proteome</keyword>
<evidence type="ECO:0000313" key="2">
    <source>
        <dbReference type="Proteomes" id="UP000005239"/>
    </source>
</evidence>
<protein>
    <submittedName>
        <fullName evidence="1">Uncharacterized protein</fullName>
    </submittedName>
</protein>
<dbReference type="InterPro" id="IPR006150">
    <property type="entry name" value="Cys_repeat_1"/>
</dbReference>
<evidence type="ECO:0000313" key="1">
    <source>
        <dbReference type="EnsemblMetazoa" id="PPA30142.1"/>
    </source>
</evidence>
<reference evidence="2" key="1">
    <citation type="journal article" date="2008" name="Nat. Genet.">
        <title>The Pristionchus pacificus genome provides a unique perspective on nematode lifestyle and parasitism.</title>
        <authorList>
            <person name="Dieterich C."/>
            <person name="Clifton S.W."/>
            <person name="Schuster L.N."/>
            <person name="Chinwalla A."/>
            <person name="Delehaunty K."/>
            <person name="Dinkelacker I."/>
            <person name="Fulton L."/>
            <person name="Fulton R."/>
            <person name="Godfrey J."/>
            <person name="Minx P."/>
            <person name="Mitreva M."/>
            <person name="Roeseler W."/>
            <person name="Tian H."/>
            <person name="Witte H."/>
            <person name="Yang S.P."/>
            <person name="Wilson R.K."/>
            <person name="Sommer R.J."/>
        </authorList>
    </citation>
    <scope>NUCLEOTIDE SEQUENCE [LARGE SCALE GENOMIC DNA]</scope>
    <source>
        <strain evidence="2">PS312</strain>
    </source>
</reference>
<dbReference type="AlphaFoldDB" id="A0A2A6BQL7"/>
<gene>
    <name evidence="1" type="primary">WBGene00203010</name>
</gene>
<reference evidence="1" key="2">
    <citation type="submission" date="2022-06" db="UniProtKB">
        <authorList>
            <consortium name="EnsemblMetazoa"/>
        </authorList>
    </citation>
    <scope>IDENTIFICATION</scope>
    <source>
        <strain evidence="1">PS312</strain>
    </source>
</reference>
<dbReference type="EnsemblMetazoa" id="PPA30142.1">
    <property type="protein sequence ID" value="PPA30142.1"/>
    <property type="gene ID" value="WBGene00203010"/>
</dbReference>
<dbReference type="SMART" id="SM00289">
    <property type="entry name" value="WR1"/>
    <property type="match status" value="4"/>
</dbReference>
<organism evidence="1 2">
    <name type="scientific">Pristionchus pacificus</name>
    <name type="common">Parasitic nematode worm</name>
    <dbReference type="NCBI Taxonomy" id="54126"/>
    <lineage>
        <taxon>Eukaryota</taxon>
        <taxon>Metazoa</taxon>
        <taxon>Ecdysozoa</taxon>
        <taxon>Nematoda</taxon>
        <taxon>Chromadorea</taxon>
        <taxon>Rhabditida</taxon>
        <taxon>Rhabditina</taxon>
        <taxon>Diplogasteromorpha</taxon>
        <taxon>Diplogasteroidea</taxon>
        <taxon>Neodiplogasteridae</taxon>
        <taxon>Pristionchus</taxon>
    </lineage>
</organism>
<accession>A0A8R1UHR8</accession>
<dbReference type="Proteomes" id="UP000005239">
    <property type="component" value="Unassembled WGS sequence"/>
</dbReference>